<proteinExistence type="evidence at transcript level"/>
<accession>A0A8G1GNX5</accession>
<feature type="compositionally biased region" description="Low complexity" evidence="1">
    <location>
        <begin position="664"/>
        <end position="678"/>
    </location>
</feature>
<dbReference type="AlphaFoldDB" id="A0A8G1GNX5"/>
<feature type="region of interest" description="Disordered" evidence="1">
    <location>
        <begin position="176"/>
        <end position="250"/>
    </location>
</feature>
<feature type="region of interest" description="Disordered" evidence="1">
    <location>
        <begin position="632"/>
        <end position="714"/>
    </location>
</feature>
<evidence type="ECO:0000313" key="2">
    <source>
        <dbReference type="EMBL" id="QZA76189.1"/>
    </source>
</evidence>
<feature type="region of interest" description="Disordered" evidence="1">
    <location>
        <begin position="1"/>
        <end position="33"/>
    </location>
</feature>
<dbReference type="PANTHER" id="PTHR34281:SF2">
    <property type="entry name" value="PROTEIN EARLY FLOWERING 3"/>
    <property type="match status" value="1"/>
</dbReference>
<organism evidence="2">
    <name type="scientific">Tetrastigma hemsleyanum</name>
    <dbReference type="NCBI Taxonomy" id="1006121"/>
    <lineage>
        <taxon>Eukaryota</taxon>
        <taxon>Viridiplantae</taxon>
        <taxon>Streptophyta</taxon>
        <taxon>Embryophyta</taxon>
        <taxon>Tracheophyta</taxon>
        <taxon>Spermatophyta</taxon>
        <taxon>Magnoliopsida</taxon>
        <taxon>eudicotyledons</taxon>
        <taxon>Gunneridae</taxon>
        <taxon>Pentapetalae</taxon>
        <taxon>rosids</taxon>
        <taxon>Vitales</taxon>
        <taxon>Vitaceae</taxon>
        <taxon>Cayratieae</taxon>
        <taxon>Tetrastigma</taxon>
    </lineage>
</organism>
<reference evidence="2" key="1">
    <citation type="submission" date="2020-06" db="EMBL/GenBank/DDBJ databases">
        <title>Evaluation of reference genes and expression patterns of constans-like genes in Tetrastigma hemsleyanum Diels et Gilg under different photoperiods.</title>
        <authorList>
            <person name="Jing W."/>
        </authorList>
    </citation>
    <scope>NUCLEOTIDE SEQUENCE</scope>
</reference>
<protein>
    <submittedName>
        <fullName evidence="2">EARLY FLOWERING 3-like protein 2</fullName>
    </submittedName>
</protein>
<dbReference type="GO" id="GO:2000028">
    <property type="term" value="P:regulation of photoperiodism, flowering"/>
    <property type="evidence" value="ECO:0007669"/>
    <property type="project" value="InterPro"/>
</dbReference>
<evidence type="ECO:0000256" key="1">
    <source>
        <dbReference type="SAM" id="MobiDB-lite"/>
    </source>
</evidence>
<name>A0A8G1GNX5_9ROSI</name>
<dbReference type="PANTHER" id="PTHR34281">
    <property type="entry name" value="PROTEIN EARLY FLOWERING 3"/>
    <property type="match status" value="1"/>
</dbReference>
<dbReference type="EMBL" id="MT731972">
    <property type="protein sequence ID" value="QZA76189.1"/>
    <property type="molecule type" value="mRNA"/>
</dbReference>
<feature type="compositionally biased region" description="Basic and acidic residues" evidence="1">
    <location>
        <begin position="1"/>
        <end position="10"/>
    </location>
</feature>
<sequence length="730" mass="78691">MKRGKDEEKTMGPMFPRLHVNDSDKGGPRAPPRNKMALYEQLSIPSQRFNHGVMTLKSNNASNLVPPVSSSQGSGHERGVFFPHCISSSTPTHLPDKLHARHSDAVTLNTSSAQFEQRKKQGDEDDFRVPVFVHSGTELHDRNQNFVDREGLTPSSSTCLGNSMKLQNVCEKELKHTSSNGINLRRDMKSQGDVNWKNHVSGREYSEKSASNLPTKGKIDESMKQVSKSSSRDCRDQSSANFSSLRDTDGCLPQEQRMGAQLEEPSHADCVFVETSRDAGNTFRVRSWSRSKAGLGSPSEPDNNSACRGDKTCGTLQKGNGDTGDDVSETSMVDSMSGLDITPDDVVGIIGQKHFWKARRAIVNQQRVFAVQVFELHKLIKVQRLIAGSPHLLVDESAYLGKPSLKSSPAKKLPLEFAVKPPPNMVKHKDDSERTSHQLECSAENAVGKTPLPSVKNGNPPSNYGPYMGNPLPVPAPADGKGGGGPWCYPQPPGHQWLVPVMTPSEGLVYKPYPGVGFMSTVCGGCGPMGPAPMTGSFINPAYGVQASHHHHHHQGIGYHPGTTPPIGHGYFPPYGVSVMNHPTISGSAVEQRNRFSGQLSGGGASFNMQHQNSCNLPSQKRAAIPHGVKFPVSKDSEFQGSTASSPSEREKVGTGDAGEGRDPLPLFPTAPAAALPSPGDPHPHGGGGGADQPTTRVIRVVPHNARSATESAARIFQSIQDERKQLDST</sequence>
<dbReference type="InterPro" id="IPR039319">
    <property type="entry name" value="ELF3-like"/>
</dbReference>
<feature type="compositionally biased region" description="Basic and acidic residues" evidence="1">
    <location>
        <begin position="648"/>
        <end position="663"/>
    </location>
</feature>